<evidence type="ECO:0000256" key="1">
    <source>
        <dbReference type="ARBA" id="ARBA00007637"/>
    </source>
</evidence>
<dbReference type="Gene3D" id="3.40.50.720">
    <property type="entry name" value="NAD(P)-binding Rossmann-like Domain"/>
    <property type="match status" value="1"/>
</dbReference>
<keyword evidence="2" id="KW-0560">Oxidoreductase</keyword>
<protein>
    <submittedName>
        <fullName evidence="5">NAD(P)-dependent oxidoreductase</fullName>
    </submittedName>
</protein>
<proteinExistence type="inferred from homology"/>
<dbReference type="PANTHER" id="PTHR43103">
    <property type="entry name" value="NUCLEOSIDE-DIPHOSPHATE-SUGAR EPIMERASE"/>
    <property type="match status" value="1"/>
</dbReference>
<keyword evidence="3" id="KW-0520">NAD</keyword>
<accession>A0ABT1YF71</accession>
<dbReference type="InterPro" id="IPR001509">
    <property type="entry name" value="Epimerase_deHydtase"/>
</dbReference>
<organism evidence="5 6">
    <name type="scientific">Paenibacillus radicis</name>
    <name type="common">ex Xue et al. 2023</name>
    <dbReference type="NCBI Taxonomy" id="2972489"/>
    <lineage>
        <taxon>Bacteria</taxon>
        <taxon>Bacillati</taxon>
        <taxon>Bacillota</taxon>
        <taxon>Bacilli</taxon>
        <taxon>Bacillales</taxon>
        <taxon>Paenibacillaceae</taxon>
        <taxon>Paenibacillus</taxon>
    </lineage>
</organism>
<dbReference type="SUPFAM" id="SSF51735">
    <property type="entry name" value="NAD(P)-binding Rossmann-fold domains"/>
    <property type="match status" value="1"/>
</dbReference>
<keyword evidence="6" id="KW-1185">Reference proteome</keyword>
<reference evidence="5 6" key="1">
    <citation type="submission" date="2022-08" db="EMBL/GenBank/DDBJ databases">
        <title>Paenibacillus endoradicis sp. nov., Paenibacillus radicibacter sp. nov and Paenibacillus pararadicis sp. nov., three cold-adapted plant growth-promoting bacteria isolated from root of Larix gmelinii in Great Khingan.</title>
        <authorList>
            <person name="Xue H."/>
        </authorList>
    </citation>
    <scope>NUCLEOTIDE SEQUENCE [LARGE SCALE GENOMIC DNA]</scope>
    <source>
        <strain evidence="5 6">N5-1-1-5</strain>
    </source>
</reference>
<dbReference type="RefSeq" id="WP_258212785.1">
    <property type="nucleotide sequence ID" value="NZ_JANQBD010000004.1"/>
</dbReference>
<dbReference type="Proteomes" id="UP001300012">
    <property type="component" value="Unassembled WGS sequence"/>
</dbReference>
<feature type="domain" description="NAD-dependent epimerase/dehydratase" evidence="4">
    <location>
        <begin position="5"/>
        <end position="218"/>
    </location>
</feature>
<evidence type="ECO:0000256" key="2">
    <source>
        <dbReference type="ARBA" id="ARBA00023002"/>
    </source>
</evidence>
<comment type="caution">
    <text evidence="5">The sequence shown here is derived from an EMBL/GenBank/DDBJ whole genome shotgun (WGS) entry which is preliminary data.</text>
</comment>
<dbReference type="InterPro" id="IPR036291">
    <property type="entry name" value="NAD(P)-bd_dom_sf"/>
</dbReference>
<comment type="similarity">
    <text evidence="1">Belongs to the NAD(P)-dependent epimerase/dehydratase family.</text>
</comment>
<evidence type="ECO:0000259" key="4">
    <source>
        <dbReference type="Pfam" id="PF01370"/>
    </source>
</evidence>
<dbReference type="Pfam" id="PF01370">
    <property type="entry name" value="Epimerase"/>
    <property type="match status" value="1"/>
</dbReference>
<name>A0ABT1YF71_9BACL</name>
<gene>
    <name evidence="5" type="ORF">NV381_07600</name>
</gene>
<dbReference type="PANTHER" id="PTHR43103:SF5">
    <property type="entry name" value="4-EPIMERASE, PUTATIVE (AFU_ORTHOLOGUE AFUA_7G00360)-RELATED"/>
    <property type="match status" value="1"/>
</dbReference>
<evidence type="ECO:0000313" key="5">
    <source>
        <dbReference type="EMBL" id="MCR8631064.1"/>
    </source>
</evidence>
<evidence type="ECO:0000256" key="3">
    <source>
        <dbReference type="ARBA" id="ARBA00023027"/>
    </source>
</evidence>
<sequence>MKIGVTGANGRVGGYVVNELMEQGYEVKAITWQYWEQSPIEQAQADMTSLEQVQRAVEGCDGIIHLAAYASPSGAVEPFVFQNNVMGTYNVLLASGLAGIRRVSVASSDCAFGITFSHKETKPIYLPMDELHPAAPDNCYGLSKIVGEQVAEGMSKRFDMSVASMRITHIIGEEEYSRNDYMKMRSDPEAGPWNVWSYIDARDCARAFRMSLEASFEGHEVFCIAAAQQRCLTSSQELIERYFPEVELRKPFIGNESLLDCSKAKHVLGFVPAYVWPKEI</sequence>
<evidence type="ECO:0000313" key="6">
    <source>
        <dbReference type="Proteomes" id="UP001300012"/>
    </source>
</evidence>
<dbReference type="EMBL" id="JANQBD010000004">
    <property type="protein sequence ID" value="MCR8631064.1"/>
    <property type="molecule type" value="Genomic_DNA"/>
</dbReference>